<evidence type="ECO:0000313" key="2">
    <source>
        <dbReference type="Proteomes" id="UP000286594"/>
    </source>
</evidence>
<protein>
    <recommendedName>
        <fullName evidence="3">DNA-binding protein</fullName>
    </recommendedName>
</protein>
<dbReference type="OrthoDB" id="7874220at2"/>
<dbReference type="AlphaFoldDB" id="A0A443L7Q9"/>
<dbReference type="Proteomes" id="UP000286594">
    <property type="component" value="Unassembled WGS sequence"/>
</dbReference>
<keyword evidence="2" id="KW-1185">Reference proteome</keyword>
<organism evidence="1 2">
    <name type="scientific">Paenirhodobacter ferrireducens</name>
    <dbReference type="NCBI Taxonomy" id="1215032"/>
    <lineage>
        <taxon>Bacteria</taxon>
        <taxon>Pseudomonadati</taxon>
        <taxon>Pseudomonadota</taxon>
        <taxon>Alphaproteobacteria</taxon>
        <taxon>Rhodobacterales</taxon>
        <taxon>Rhodobacter group</taxon>
        <taxon>Paenirhodobacter</taxon>
    </lineage>
</organism>
<comment type="caution">
    <text evidence="1">The sequence shown here is derived from an EMBL/GenBank/DDBJ whole genome shotgun (WGS) entry which is preliminary data.</text>
</comment>
<accession>A0A443L7Q9</accession>
<dbReference type="RefSeq" id="WP_113900342.1">
    <property type="nucleotide sequence ID" value="NZ_SAVB01000025.1"/>
</dbReference>
<dbReference type="Gene3D" id="1.10.238.160">
    <property type="match status" value="1"/>
</dbReference>
<evidence type="ECO:0008006" key="3">
    <source>
        <dbReference type="Google" id="ProtNLM"/>
    </source>
</evidence>
<evidence type="ECO:0000313" key="1">
    <source>
        <dbReference type="EMBL" id="RWR45220.1"/>
    </source>
</evidence>
<reference evidence="1 2" key="1">
    <citation type="submission" date="2019-01" db="EMBL/GenBank/DDBJ databases">
        <title>Sinorhodobacter populi sp. nov. isolated from the symptomatic bark tissue of Populus euramericana canker.</title>
        <authorList>
            <person name="Xu G."/>
        </authorList>
    </citation>
    <scope>NUCLEOTIDE SEQUENCE [LARGE SCALE GENOMIC DNA]</scope>
    <source>
        <strain evidence="1 2">CCTCC AB2012026</strain>
    </source>
</reference>
<sequence>MARHEQIIYATDRTAARLLDMRPAEFRDLVSAGALPAPLKIGQHERWSISDIDAIVRGTKPKPTEEFDL</sequence>
<name>A0A443L7Q9_9RHOB</name>
<gene>
    <name evidence="1" type="ORF">EOW65_16720</name>
</gene>
<dbReference type="EMBL" id="SAVB01000025">
    <property type="protein sequence ID" value="RWR45220.1"/>
    <property type="molecule type" value="Genomic_DNA"/>
</dbReference>
<proteinExistence type="predicted"/>